<reference evidence="3 4" key="1">
    <citation type="submission" date="2024-06" db="EMBL/GenBank/DDBJ databases">
        <title>Genomic Encyclopedia of Type Strains, Phase V (KMG-V): Genome sequencing to study the core and pangenomes of soil and plant-associated prokaryotes.</title>
        <authorList>
            <person name="Whitman W."/>
        </authorList>
    </citation>
    <scope>NUCLEOTIDE SEQUENCE [LARGE SCALE GENOMIC DNA]</scope>
    <source>
        <strain evidence="3 4">NE40</strain>
    </source>
</reference>
<gene>
    <name evidence="3" type="ORF">V5J35_003072</name>
</gene>
<feature type="signal peptide" evidence="2">
    <location>
        <begin position="1"/>
        <end position="27"/>
    </location>
</feature>
<name>A0ABV2SJF1_9GAMM</name>
<evidence type="ECO:0000256" key="2">
    <source>
        <dbReference type="SAM" id="SignalP"/>
    </source>
</evidence>
<evidence type="ECO:0000256" key="1">
    <source>
        <dbReference type="SAM" id="Phobius"/>
    </source>
</evidence>
<dbReference type="EMBL" id="JBEWTB010000002">
    <property type="protein sequence ID" value="MET4757880.1"/>
    <property type="molecule type" value="Genomic_DNA"/>
</dbReference>
<keyword evidence="1" id="KW-0472">Membrane</keyword>
<dbReference type="Proteomes" id="UP001549366">
    <property type="component" value="Unassembled WGS sequence"/>
</dbReference>
<sequence length="742" mass="80443">MNKSGNLSFSCAIVMAVFWAVSGSSLAAPPLPTEGATTKASTTKASTTESPDDALYRLCGQQEPETGDISLTTRMKSAAVEVLETLAKQKPNEVIHRCVVSVPLNGNLDQEIKRFNDARSWEKKYNTAFLLFGKGIRPQRTDAQKPCDWEAKEATGDALPSVWQNTFWIDKTIHLEPGQSLVAIPLNGSNSQLASNHYVNIQKRITRANRNSLITLSGAGNTITGLTNLYAFDQIKTFNVQKTHFEVIKAQFNPMALPVNPDTSIIDIFNNQFFQYEKSVVDIAIKVDEKEIASGRLSGDTLAGIHNNQFYSCQTPGIEKKMAPALKVSIDYQDLSATPQKVHALLLQNNDFLTDGNLPVSLNIASAADSTIKDNRLEATNSGQSFYGIVLTGITDVNRAALTTENASFVLHNNYLKGYRVSLSLNAKLSLHLKSNQLLGTFAAVELDRLQAFPVELSGDSNNQYLPGASACGNLDQGNTRGRIRFADGTSCQYNWTPTSAPTQTLIPTPTVQSYPTLSQVITELVSGGSTPTLSSDATVSLLKNTTTLLTRATSQLNRTPARIITSPTSSLPAGITETASSHFVSLQKTPDNSRSSVTVTPVRSIKSSVSVGNRAEKSSTPTSTVSLVKESRSSVWQTERKRTTTALPRITQSTRSDLTVSTTSSLTIPSANFTQKQQSRDDKSSFGTKEIIGVAAAGSAFLFFVATAMAVICYKKCHRSHSFSYDNIALDRVYQGDDGEL</sequence>
<keyword evidence="4" id="KW-1185">Reference proteome</keyword>
<feature type="transmembrane region" description="Helical" evidence="1">
    <location>
        <begin position="692"/>
        <end position="715"/>
    </location>
</feature>
<keyword evidence="2" id="KW-0732">Signal</keyword>
<feature type="chain" id="PRO_5045256853" evidence="2">
    <location>
        <begin position="28"/>
        <end position="742"/>
    </location>
</feature>
<accession>A0ABV2SJF1</accession>
<comment type="caution">
    <text evidence="3">The sequence shown here is derived from an EMBL/GenBank/DDBJ whole genome shotgun (WGS) entry which is preliminary data.</text>
</comment>
<evidence type="ECO:0000313" key="3">
    <source>
        <dbReference type="EMBL" id="MET4757880.1"/>
    </source>
</evidence>
<protein>
    <submittedName>
        <fullName evidence="3">Uncharacterized protein</fullName>
    </submittedName>
</protein>
<organism evidence="3 4">
    <name type="scientific">Endozoicomonas lisbonensis</name>
    <dbReference type="NCBI Taxonomy" id="3120522"/>
    <lineage>
        <taxon>Bacteria</taxon>
        <taxon>Pseudomonadati</taxon>
        <taxon>Pseudomonadota</taxon>
        <taxon>Gammaproteobacteria</taxon>
        <taxon>Oceanospirillales</taxon>
        <taxon>Endozoicomonadaceae</taxon>
        <taxon>Endozoicomonas</taxon>
    </lineage>
</organism>
<dbReference type="RefSeq" id="WP_354008002.1">
    <property type="nucleotide sequence ID" value="NZ_JBEWTA010000001.1"/>
</dbReference>
<keyword evidence="1" id="KW-1133">Transmembrane helix</keyword>
<keyword evidence="1" id="KW-0812">Transmembrane</keyword>
<evidence type="ECO:0000313" key="4">
    <source>
        <dbReference type="Proteomes" id="UP001549366"/>
    </source>
</evidence>
<proteinExistence type="predicted"/>